<dbReference type="AlphaFoldDB" id="A0A4Z1J3F3"/>
<evidence type="ECO:0000313" key="1">
    <source>
        <dbReference type="EMBL" id="TGO67694.1"/>
    </source>
</evidence>
<dbReference type="EMBL" id="PQXJ01000037">
    <property type="protein sequence ID" value="TGO67694.1"/>
    <property type="molecule type" value="Genomic_DNA"/>
</dbReference>
<reference evidence="1 2" key="1">
    <citation type="submission" date="2017-12" db="EMBL/GenBank/DDBJ databases">
        <title>Comparative genomics of Botrytis spp.</title>
        <authorList>
            <person name="Valero-Jimenez C.A."/>
            <person name="Tapia P."/>
            <person name="Veloso J."/>
            <person name="Silva-Moreno E."/>
            <person name="Staats M."/>
            <person name="Valdes J.H."/>
            <person name="Van Kan J.A.L."/>
        </authorList>
    </citation>
    <scope>NUCLEOTIDE SEQUENCE [LARGE SCALE GENOMIC DNA]</scope>
    <source>
        <strain evidence="1 2">MUCL2120</strain>
    </source>
</reference>
<sequence length="70" mass="7962">MATKNSKDQTTQSHSLISSIALPPSLLLNPQQQPLSLQEFYHEQKQRAIILCPHLDCDLDDPETTEYLKV</sequence>
<protein>
    <submittedName>
        <fullName evidence="1">Uncharacterized protein</fullName>
    </submittedName>
</protein>
<gene>
    <name evidence="1" type="ORF">BOTNAR_0037g00310</name>
</gene>
<comment type="caution">
    <text evidence="1">The sequence shown here is derived from an EMBL/GenBank/DDBJ whole genome shotgun (WGS) entry which is preliminary data.</text>
</comment>
<evidence type="ECO:0000313" key="2">
    <source>
        <dbReference type="Proteomes" id="UP000297452"/>
    </source>
</evidence>
<name>A0A4Z1J3F3_9HELO</name>
<proteinExistence type="predicted"/>
<accession>A0A4Z1J3F3</accession>
<organism evidence="1 2">
    <name type="scientific">Botryotinia narcissicola</name>
    <dbReference type="NCBI Taxonomy" id="278944"/>
    <lineage>
        <taxon>Eukaryota</taxon>
        <taxon>Fungi</taxon>
        <taxon>Dikarya</taxon>
        <taxon>Ascomycota</taxon>
        <taxon>Pezizomycotina</taxon>
        <taxon>Leotiomycetes</taxon>
        <taxon>Helotiales</taxon>
        <taxon>Sclerotiniaceae</taxon>
        <taxon>Botryotinia</taxon>
    </lineage>
</organism>
<dbReference type="Proteomes" id="UP000297452">
    <property type="component" value="Unassembled WGS sequence"/>
</dbReference>
<keyword evidence="2" id="KW-1185">Reference proteome</keyword>